<protein>
    <submittedName>
        <fullName evidence="1">Uncharacterized protein</fullName>
    </submittedName>
</protein>
<organism evidence="1">
    <name type="scientific">Siphoviridae sp. ctx254</name>
    <dbReference type="NCBI Taxonomy" id="2825737"/>
    <lineage>
        <taxon>Viruses</taxon>
        <taxon>Duplodnaviria</taxon>
        <taxon>Heunggongvirae</taxon>
        <taxon>Uroviricota</taxon>
        <taxon>Caudoviricetes</taxon>
    </lineage>
</organism>
<proteinExistence type="predicted"/>
<accession>A0A8S5TVM3</accession>
<dbReference type="EMBL" id="BK015941">
    <property type="protein sequence ID" value="DAF86223.1"/>
    <property type="molecule type" value="Genomic_DNA"/>
</dbReference>
<reference evidence="1" key="1">
    <citation type="journal article" date="2021" name="Proc. Natl. Acad. Sci. U.S.A.">
        <title>A Catalog of Tens of Thousands of Viruses from Human Metagenomes Reveals Hidden Associations with Chronic Diseases.</title>
        <authorList>
            <person name="Tisza M.J."/>
            <person name="Buck C.B."/>
        </authorList>
    </citation>
    <scope>NUCLEOTIDE SEQUENCE</scope>
    <source>
        <strain evidence="1">Ctx254</strain>
    </source>
</reference>
<sequence length="55" mass="6198">MSKKSNIWKILGMTGMIFGFLGTMMQGYAEDKELDAKINEAVDKKLAERNETEGQ</sequence>
<name>A0A8S5TVM3_9CAUD</name>
<evidence type="ECO:0000313" key="1">
    <source>
        <dbReference type="EMBL" id="DAF86223.1"/>
    </source>
</evidence>